<accession>A0A2T0PX04</accession>
<dbReference type="InterPro" id="IPR011990">
    <property type="entry name" value="TPR-like_helical_dom_sf"/>
</dbReference>
<dbReference type="Gene3D" id="1.10.260.40">
    <property type="entry name" value="lambda repressor-like DNA-binding domains"/>
    <property type="match status" value="1"/>
</dbReference>
<feature type="region of interest" description="Disordered" evidence="1">
    <location>
        <begin position="81"/>
        <end position="106"/>
    </location>
</feature>
<gene>
    <name evidence="3" type="ORF">CLV72_10877</name>
</gene>
<keyword evidence="4" id="KW-1185">Reference proteome</keyword>
<dbReference type="GO" id="GO:0003677">
    <property type="term" value="F:DNA binding"/>
    <property type="evidence" value="ECO:0007669"/>
    <property type="project" value="InterPro"/>
</dbReference>
<dbReference type="InterPro" id="IPR001387">
    <property type="entry name" value="Cro/C1-type_HTH"/>
</dbReference>
<evidence type="ECO:0000313" key="4">
    <source>
        <dbReference type="Proteomes" id="UP000237846"/>
    </source>
</evidence>
<evidence type="ECO:0000259" key="2">
    <source>
        <dbReference type="PROSITE" id="PS50943"/>
    </source>
</evidence>
<feature type="region of interest" description="Disordered" evidence="1">
    <location>
        <begin position="44"/>
        <end position="65"/>
    </location>
</feature>
<evidence type="ECO:0000256" key="1">
    <source>
        <dbReference type="SAM" id="MobiDB-lite"/>
    </source>
</evidence>
<reference evidence="3 4" key="1">
    <citation type="submission" date="2018-03" db="EMBL/GenBank/DDBJ databases">
        <title>Genomic Encyclopedia of Archaeal and Bacterial Type Strains, Phase II (KMG-II): from individual species to whole genera.</title>
        <authorList>
            <person name="Goeker M."/>
        </authorList>
    </citation>
    <scope>NUCLEOTIDE SEQUENCE [LARGE SCALE GENOMIC DNA]</scope>
    <source>
        <strain evidence="3 4">DSM 45601</strain>
    </source>
</reference>
<dbReference type="PROSITE" id="PS50096">
    <property type="entry name" value="IQ"/>
    <property type="match status" value="1"/>
</dbReference>
<dbReference type="PROSITE" id="PS50943">
    <property type="entry name" value="HTH_CROC1"/>
    <property type="match status" value="1"/>
</dbReference>
<organism evidence="3 4">
    <name type="scientific">Allonocardiopsis opalescens</name>
    <dbReference type="NCBI Taxonomy" id="1144618"/>
    <lineage>
        <taxon>Bacteria</taxon>
        <taxon>Bacillati</taxon>
        <taxon>Actinomycetota</taxon>
        <taxon>Actinomycetes</taxon>
        <taxon>Streptosporangiales</taxon>
        <taxon>Allonocardiopsis</taxon>
    </lineage>
</organism>
<dbReference type="Proteomes" id="UP000237846">
    <property type="component" value="Unassembled WGS sequence"/>
</dbReference>
<evidence type="ECO:0000313" key="3">
    <source>
        <dbReference type="EMBL" id="PRX96073.1"/>
    </source>
</evidence>
<dbReference type="Gene3D" id="1.25.40.10">
    <property type="entry name" value="Tetratricopeptide repeat domain"/>
    <property type="match status" value="1"/>
</dbReference>
<dbReference type="AlphaFoldDB" id="A0A2T0PX04"/>
<dbReference type="SMART" id="SM00530">
    <property type="entry name" value="HTH_XRE"/>
    <property type="match status" value="1"/>
</dbReference>
<dbReference type="EMBL" id="PVZC01000008">
    <property type="protein sequence ID" value="PRX96073.1"/>
    <property type="molecule type" value="Genomic_DNA"/>
</dbReference>
<proteinExistence type="predicted"/>
<feature type="compositionally biased region" description="Basic and acidic residues" evidence="1">
    <location>
        <begin position="89"/>
        <end position="106"/>
    </location>
</feature>
<comment type="caution">
    <text evidence="3">The sequence shown here is derived from an EMBL/GenBank/DDBJ whole genome shotgun (WGS) entry which is preliminary data.</text>
</comment>
<dbReference type="SUPFAM" id="SSF47413">
    <property type="entry name" value="lambda repressor-like DNA-binding domains"/>
    <property type="match status" value="1"/>
</dbReference>
<feature type="domain" description="HTH cro/C1-type" evidence="2">
    <location>
        <begin position="13"/>
        <end position="43"/>
    </location>
</feature>
<protein>
    <submittedName>
        <fullName evidence="3">Helix-turn-helix protein</fullName>
    </submittedName>
</protein>
<dbReference type="InterPro" id="IPR010982">
    <property type="entry name" value="Lambda_DNA-bd_dom_sf"/>
</dbReference>
<sequence>MTANVQVWSGREVRALREAKRMSIRDFAAHLGVGERMVSKWEKAGAGVRPRPVNQQALDSSLSSSSDEVKARFARFVDPVPERTAGIPESRESRNDPSGPDDERSERLASVIERPVRLDGAAVEALAAVLAAQRRLEDAVGPAAVVGPMTAQLDAIAALMREASGPHRDPLARVVAEWTVWTGWLHAALRRDAAAVHLFRQAEKLADEVGDGTVAELAAGFRGYVARKQGRHRAVVRASHAALATPGAHPALKVFDTLQAAKGYAALGADDEARRLLDTAAKLIEGAGTPPPPAYWYTPAFFRLNIGVVHHELGDHATAADHLANGLDALPAEQRGAEWADEYREFLAAAKAAS</sequence>
<dbReference type="SUPFAM" id="SSF48452">
    <property type="entry name" value="TPR-like"/>
    <property type="match status" value="1"/>
</dbReference>
<dbReference type="CDD" id="cd00093">
    <property type="entry name" value="HTH_XRE"/>
    <property type="match status" value="1"/>
</dbReference>
<name>A0A2T0PX04_9ACTN</name>